<evidence type="ECO:0000313" key="2">
    <source>
        <dbReference type="Proteomes" id="UP000325273"/>
    </source>
</evidence>
<evidence type="ECO:0000313" key="1">
    <source>
        <dbReference type="EMBL" id="KAA1015957.1"/>
    </source>
</evidence>
<dbReference type="GO" id="GO:0004527">
    <property type="term" value="F:exonuclease activity"/>
    <property type="evidence" value="ECO:0007669"/>
    <property type="project" value="UniProtKB-KW"/>
</dbReference>
<organism evidence="1 2">
    <name type="scientific">Paraburkholderia panacisoli</name>
    <dbReference type="NCBI Taxonomy" id="2603818"/>
    <lineage>
        <taxon>Bacteria</taxon>
        <taxon>Pseudomonadati</taxon>
        <taxon>Pseudomonadota</taxon>
        <taxon>Betaproteobacteria</taxon>
        <taxon>Burkholderiales</taxon>
        <taxon>Burkholderiaceae</taxon>
        <taxon>Paraburkholderia</taxon>
    </lineage>
</organism>
<reference evidence="1 2" key="1">
    <citation type="submission" date="2019-08" db="EMBL/GenBank/DDBJ databases">
        <title>Paraburkholderia sp. DCY113.</title>
        <authorList>
            <person name="Kang J."/>
        </authorList>
    </citation>
    <scope>NUCLEOTIDE SEQUENCE [LARGE SCALE GENOMIC DNA]</scope>
    <source>
        <strain evidence="1 2">DCY113</strain>
    </source>
</reference>
<comment type="caution">
    <text evidence="1">The sequence shown here is derived from an EMBL/GenBank/DDBJ whole genome shotgun (WGS) entry which is preliminary data.</text>
</comment>
<sequence length="206" mass="23588">MSGVFLSVPVALHVAYMMPAYPNAPESLLAKVQRMKVRKGDVWRYSRPKVVFFESLNALEIRAQCTLIREKVARCLQHPECTVIRARYGLLEYEDVNGERRFAFSHDLADAFDALSQWLAPSFDRLDADVRRLLVAYAFTDSRRTKITLRRIAAEHGHSHVYYHHYYHAIDERLTAVEVRALDLLTPLLADRGTCNGEPVVEVVTS</sequence>
<keyword evidence="2" id="KW-1185">Reference proteome</keyword>
<keyword evidence="1" id="KW-0540">Nuclease</keyword>
<dbReference type="RefSeq" id="WP_149668084.1">
    <property type="nucleotide sequence ID" value="NZ_VTUZ01000001.1"/>
</dbReference>
<keyword evidence="1" id="KW-0378">Hydrolase</keyword>
<protein>
    <submittedName>
        <fullName evidence="1">Exonuclease V subunit gamma</fullName>
    </submittedName>
</protein>
<name>A0A5B0HL23_9BURK</name>
<gene>
    <name evidence="1" type="ORF">FVF58_00970</name>
</gene>
<proteinExistence type="predicted"/>
<dbReference type="Proteomes" id="UP000325273">
    <property type="component" value="Unassembled WGS sequence"/>
</dbReference>
<dbReference type="AlphaFoldDB" id="A0A5B0HL23"/>
<accession>A0A5B0HL23</accession>
<dbReference type="EMBL" id="VTUZ01000001">
    <property type="protein sequence ID" value="KAA1015957.1"/>
    <property type="molecule type" value="Genomic_DNA"/>
</dbReference>
<keyword evidence="1" id="KW-0269">Exonuclease</keyword>